<dbReference type="AlphaFoldDB" id="A0A1H6P321"/>
<dbReference type="InterPro" id="IPR021218">
    <property type="entry name" value="DUF2784"/>
</dbReference>
<dbReference type="Pfam" id="PF10861">
    <property type="entry name" value="DUF2784"/>
    <property type="match status" value="1"/>
</dbReference>
<evidence type="ECO:0000313" key="2">
    <source>
        <dbReference type="EMBL" id="SEI18220.1"/>
    </source>
</evidence>
<accession>A0A1H6P321</accession>
<dbReference type="RefSeq" id="WP_019361875.1">
    <property type="nucleotide sequence ID" value="NZ_LT629972.1"/>
</dbReference>
<proteinExistence type="predicted"/>
<dbReference type="EMBL" id="LT629972">
    <property type="protein sequence ID" value="SEI18220.1"/>
    <property type="molecule type" value="Genomic_DNA"/>
</dbReference>
<dbReference type="OrthoDB" id="370375at2"/>
<keyword evidence="1" id="KW-1133">Transmembrane helix</keyword>
<evidence type="ECO:0000256" key="1">
    <source>
        <dbReference type="SAM" id="Phobius"/>
    </source>
</evidence>
<organism evidence="2 3">
    <name type="scientific">Pseudomonas asplenii</name>
    <dbReference type="NCBI Taxonomy" id="53407"/>
    <lineage>
        <taxon>Bacteria</taxon>
        <taxon>Pseudomonadati</taxon>
        <taxon>Pseudomonadota</taxon>
        <taxon>Gammaproteobacteria</taxon>
        <taxon>Pseudomonadales</taxon>
        <taxon>Pseudomonadaceae</taxon>
        <taxon>Pseudomonas</taxon>
    </lineage>
</organism>
<dbReference type="Proteomes" id="UP000182272">
    <property type="component" value="Chromosome I"/>
</dbReference>
<evidence type="ECO:0008006" key="4">
    <source>
        <dbReference type="Google" id="ProtNLM"/>
    </source>
</evidence>
<sequence>MFYRIAADAVVSFHLLFILFVLFGGLLVLRWRWLTWLHLPAATWGVLVEVLHLECPLTRWENLFRQAAGQGGYGGGFIEHYLIPLIYPAGLTPTIQLLLGSIVLLLNLTVYLRIYRARRPQAALQSPCGETAPRPPSD</sequence>
<protein>
    <recommendedName>
        <fullName evidence="4">DUF2784 domain-containing protein</fullName>
    </recommendedName>
</protein>
<name>A0A1H6P321_9PSED</name>
<keyword evidence="1" id="KW-0472">Membrane</keyword>
<evidence type="ECO:0000313" key="3">
    <source>
        <dbReference type="Proteomes" id="UP000182272"/>
    </source>
</evidence>
<feature type="transmembrane region" description="Helical" evidence="1">
    <location>
        <begin position="12"/>
        <end position="31"/>
    </location>
</feature>
<reference evidence="2 3" key="1">
    <citation type="submission" date="2016-10" db="EMBL/GenBank/DDBJ databases">
        <authorList>
            <person name="de Groot N.N."/>
        </authorList>
    </citation>
    <scope>NUCLEOTIDE SEQUENCE [LARGE SCALE GENOMIC DNA]</scope>
    <source>
        <strain evidence="2 3">LMG 2158</strain>
    </source>
</reference>
<feature type="transmembrane region" description="Helical" evidence="1">
    <location>
        <begin position="95"/>
        <end position="114"/>
    </location>
</feature>
<gene>
    <name evidence="2" type="ORF">SAMN05216581_3586</name>
</gene>
<keyword evidence="1" id="KW-0812">Transmembrane</keyword>